<gene>
    <name evidence="1" type="ORF">Q4Q40_06525</name>
</gene>
<keyword evidence="2" id="KW-1185">Reference proteome</keyword>
<dbReference type="EMBL" id="JAUOEL010000002">
    <property type="protein sequence ID" value="MDO5973835.1"/>
    <property type="molecule type" value="Genomic_DNA"/>
</dbReference>
<dbReference type="Proteomes" id="UP001176806">
    <property type="component" value="Unassembled WGS sequence"/>
</dbReference>
<comment type="caution">
    <text evidence="1">The sequence shown here is derived from an EMBL/GenBank/DDBJ whole genome shotgun (WGS) entry which is preliminary data.</text>
</comment>
<protein>
    <submittedName>
        <fullName evidence="1">Glycoside hydrolase</fullName>
    </submittedName>
</protein>
<dbReference type="GO" id="GO:0016787">
    <property type="term" value="F:hydrolase activity"/>
    <property type="evidence" value="ECO:0007669"/>
    <property type="project" value="UniProtKB-KW"/>
</dbReference>
<dbReference type="RefSeq" id="WP_303300981.1">
    <property type="nucleotide sequence ID" value="NZ_BAABDA010000051.1"/>
</dbReference>
<name>A0ABT8WL02_9FLAO</name>
<dbReference type="InterPro" id="IPR029455">
    <property type="entry name" value="GHL15"/>
</dbReference>
<proteinExistence type="predicted"/>
<sequence>MIKHLLSKMNFRYLLVLLFVVTLNSCKAQGIDASKVKNNLPEFSWDTMPLYMHLRKSTSFTKEELKFLAKHPLITFEKTTGSKTYGSTEDGTLVAAKAVKKLNPDTKILYYKNVVINWAGYKADRYFFQKHPDAYLVNSSGEKAVMPNKKTGFFDISKDYVRSHWLDHVGEITSSPYIDGVFMDANIKVLAPGFFGNRVGNEKQKQVEAGYLTMMKDLNTRYGKDNILLANILRVRPNFKDVGRSYLKYFDGSYIEGFEHENFGMTYEDYLAKGIEAVQKSAREGNIIAMSLGLGKALKNAETGIDDVRKKLSKKDNFAKRLDYLLAIFLVCAEKYSYVYPHDGYATNRSAVWMKTFPQYEKKLGAPKGDAKKDGYVYTRSFEHLDVVLDIKNKTAQLNWK</sequence>
<keyword evidence="1" id="KW-0378">Hydrolase</keyword>
<dbReference type="Pfam" id="PF14885">
    <property type="entry name" value="GHL15"/>
    <property type="match status" value="1"/>
</dbReference>
<reference evidence="1" key="1">
    <citation type="submission" date="2023-07" db="EMBL/GenBank/DDBJ databases">
        <title>Two novel species in the genus Flavivirga.</title>
        <authorList>
            <person name="Kwon K."/>
        </authorList>
    </citation>
    <scope>NUCLEOTIDE SEQUENCE</scope>
    <source>
        <strain evidence="1">KACC 14158</strain>
    </source>
</reference>
<organism evidence="1 2">
    <name type="scientific">Flavivirga jejuensis</name>
    <dbReference type="NCBI Taxonomy" id="870487"/>
    <lineage>
        <taxon>Bacteria</taxon>
        <taxon>Pseudomonadati</taxon>
        <taxon>Bacteroidota</taxon>
        <taxon>Flavobacteriia</taxon>
        <taxon>Flavobacteriales</taxon>
        <taxon>Flavobacteriaceae</taxon>
        <taxon>Flavivirga</taxon>
    </lineage>
</organism>
<evidence type="ECO:0000313" key="2">
    <source>
        <dbReference type="Proteomes" id="UP001176806"/>
    </source>
</evidence>
<evidence type="ECO:0000313" key="1">
    <source>
        <dbReference type="EMBL" id="MDO5973835.1"/>
    </source>
</evidence>
<accession>A0ABT8WL02</accession>